<gene>
    <name evidence="1" type="ORF">S03H2_55255</name>
</gene>
<sequence>CVVVARGTLDPLALVRIQARQPPPSPVAQPAKDAKLYGEFIVTDEEPTLFECETKGSVFPSTEQIPVWRVFTKETDKEAILNGSKVLQLSMTVKYYGSSGEEYWTSSRRTYDPQRSDWINEEGGWA</sequence>
<feature type="non-terminal residue" evidence="1">
    <location>
        <position position="1"/>
    </location>
</feature>
<proteinExistence type="predicted"/>
<comment type="caution">
    <text evidence="1">The sequence shown here is derived from an EMBL/GenBank/DDBJ whole genome shotgun (WGS) entry which is preliminary data.</text>
</comment>
<dbReference type="AlphaFoldDB" id="X1JKT5"/>
<evidence type="ECO:0000313" key="1">
    <source>
        <dbReference type="EMBL" id="GAH78899.1"/>
    </source>
</evidence>
<accession>X1JKT5</accession>
<name>X1JKT5_9ZZZZ</name>
<reference evidence="1" key="1">
    <citation type="journal article" date="2014" name="Front. Microbiol.">
        <title>High frequency of phylogenetically diverse reductive dehalogenase-homologous genes in deep subseafloor sedimentary metagenomes.</title>
        <authorList>
            <person name="Kawai M."/>
            <person name="Futagami T."/>
            <person name="Toyoda A."/>
            <person name="Takaki Y."/>
            <person name="Nishi S."/>
            <person name="Hori S."/>
            <person name="Arai W."/>
            <person name="Tsubouchi T."/>
            <person name="Morono Y."/>
            <person name="Uchiyama I."/>
            <person name="Ito T."/>
            <person name="Fujiyama A."/>
            <person name="Inagaki F."/>
            <person name="Takami H."/>
        </authorList>
    </citation>
    <scope>NUCLEOTIDE SEQUENCE</scope>
    <source>
        <strain evidence="1">Expedition CK06-06</strain>
    </source>
</reference>
<organism evidence="1">
    <name type="scientific">marine sediment metagenome</name>
    <dbReference type="NCBI Taxonomy" id="412755"/>
    <lineage>
        <taxon>unclassified sequences</taxon>
        <taxon>metagenomes</taxon>
        <taxon>ecological metagenomes</taxon>
    </lineage>
</organism>
<protein>
    <submittedName>
        <fullName evidence="1">Uncharacterized protein</fullName>
    </submittedName>
</protein>
<dbReference type="EMBL" id="BARU01035282">
    <property type="protein sequence ID" value="GAH78899.1"/>
    <property type="molecule type" value="Genomic_DNA"/>
</dbReference>